<reference evidence="1 2" key="1">
    <citation type="submission" date="2018-03" db="EMBL/GenBank/DDBJ databases">
        <title>Streptomyces dioscori sp. nov., a novel endophytic actinobacterium isolated from bulbil of Dioscorea bulbifera L.</title>
        <authorList>
            <person name="Zhikuan W."/>
        </authorList>
    </citation>
    <scope>NUCLEOTIDE SEQUENCE [LARGE SCALE GENOMIC DNA]</scope>
    <source>
        <strain evidence="1 2">A217</strain>
    </source>
</reference>
<gene>
    <name evidence="1" type="ORF">C6Y14_11825</name>
</gene>
<dbReference type="Gene3D" id="2.60.40.1120">
    <property type="entry name" value="Carboxypeptidase-like, regulatory domain"/>
    <property type="match status" value="1"/>
</dbReference>
<evidence type="ECO:0000313" key="2">
    <source>
        <dbReference type="Proteomes" id="UP000240429"/>
    </source>
</evidence>
<dbReference type="RefSeq" id="WP_107016559.1">
    <property type="nucleotide sequence ID" value="NZ_KZ679041.1"/>
</dbReference>
<keyword evidence="2" id="KW-1185">Reference proteome</keyword>
<name>A0A2P8Q9E6_9ACTN</name>
<dbReference type="GO" id="GO:0030246">
    <property type="term" value="F:carbohydrate binding"/>
    <property type="evidence" value="ECO:0007669"/>
    <property type="project" value="InterPro"/>
</dbReference>
<accession>A0A2P8Q9E6</accession>
<sequence>MSSSQAVEITGTVRDTSGKPVEGAHVVFTDGPRPLPDIAAVTNDMGAFSLSAPMPGNYTLTCRADTLQGPYSTAEAAVHVAAPTGTATSAHVELTITARP</sequence>
<dbReference type="SUPFAM" id="SSF49452">
    <property type="entry name" value="Starch-binding domain-like"/>
    <property type="match status" value="1"/>
</dbReference>
<protein>
    <recommendedName>
        <fullName evidence="3">Carboxypeptidase regulatory-like domain-containing protein</fullName>
    </recommendedName>
</protein>
<dbReference type="OrthoDB" id="4231242at2"/>
<evidence type="ECO:0000313" key="1">
    <source>
        <dbReference type="EMBL" id="PSM42877.1"/>
    </source>
</evidence>
<dbReference type="InterPro" id="IPR013784">
    <property type="entry name" value="Carb-bd-like_fold"/>
</dbReference>
<evidence type="ECO:0008006" key="3">
    <source>
        <dbReference type="Google" id="ProtNLM"/>
    </source>
</evidence>
<dbReference type="AlphaFoldDB" id="A0A2P8Q9E6"/>
<organism evidence="1 2">
    <name type="scientific">Streptomyces dioscori</name>
    <dbReference type="NCBI Taxonomy" id="2109333"/>
    <lineage>
        <taxon>Bacteria</taxon>
        <taxon>Bacillati</taxon>
        <taxon>Actinomycetota</taxon>
        <taxon>Actinomycetes</taxon>
        <taxon>Kitasatosporales</taxon>
        <taxon>Streptomycetaceae</taxon>
        <taxon>Streptomyces</taxon>
        <taxon>Streptomyces aurantiacus group</taxon>
    </lineage>
</organism>
<dbReference type="Proteomes" id="UP000240429">
    <property type="component" value="Unassembled WGS sequence"/>
</dbReference>
<proteinExistence type="predicted"/>
<comment type="caution">
    <text evidence="1">The sequence shown here is derived from an EMBL/GenBank/DDBJ whole genome shotgun (WGS) entry which is preliminary data.</text>
</comment>
<dbReference type="EMBL" id="PYBJ01000007">
    <property type="protein sequence ID" value="PSM42877.1"/>
    <property type="molecule type" value="Genomic_DNA"/>
</dbReference>
<dbReference type="Pfam" id="PF13620">
    <property type="entry name" value="CarboxypepD_reg"/>
    <property type="match status" value="1"/>
</dbReference>